<dbReference type="NCBIfam" id="TIGR00377">
    <property type="entry name" value="ant_ant_sig"/>
    <property type="match status" value="1"/>
</dbReference>
<dbReference type="PANTHER" id="PTHR33495:SF2">
    <property type="entry name" value="ANTI-SIGMA FACTOR ANTAGONIST TM_1081-RELATED"/>
    <property type="match status" value="1"/>
</dbReference>
<dbReference type="InterPro" id="IPR036513">
    <property type="entry name" value="STAS_dom_sf"/>
</dbReference>
<dbReference type="AlphaFoldDB" id="A0A9X1NDS7"/>
<evidence type="ECO:0000259" key="3">
    <source>
        <dbReference type="PROSITE" id="PS50801"/>
    </source>
</evidence>
<dbReference type="GO" id="GO:0043856">
    <property type="term" value="F:anti-sigma factor antagonist activity"/>
    <property type="evidence" value="ECO:0007669"/>
    <property type="project" value="InterPro"/>
</dbReference>
<evidence type="ECO:0000313" key="5">
    <source>
        <dbReference type="Proteomes" id="UP001138997"/>
    </source>
</evidence>
<gene>
    <name evidence="4" type="ORF">LR394_09885</name>
</gene>
<dbReference type="EMBL" id="JAJOMB010000004">
    <property type="protein sequence ID" value="MCD5311208.1"/>
    <property type="molecule type" value="Genomic_DNA"/>
</dbReference>
<evidence type="ECO:0000313" key="4">
    <source>
        <dbReference type="EMBL" id="MCD5311208.1"/>
    </source>
</evidence>
<feature type="domain" description="STAS" evidence="3">
    <location>
        <begin position="39"/>
        <end position="129"/>
    </location>
</feature>
<sequence>MDGNTEKAGPRRARHLRSVDVLTGELGGGSTGEAAPGRGDVSVYHQEDTVVVLMRGAIDINQAQELEEAGSYAIEQDLPILVDVRHVDMIDSVGISFLVRVAASIRAHGGTVTLSGPAPVVEELLTVAGASSLFRWSEGRISPDGKATP</sequence>
<dbReference type="SUPFAM" id="SSF52091">
    <property type="entry name" value="SpoIIaa-like"/>
    <property type="match status" value="1"/>
</dbReference>
<keyword evidence="5" id="KW-1185">Reference proteome</keyword>
<comment type="caution">
    <text evidence="4">The sequence shown here is derived from an EMBL/GenBank/DDBJ whole genome shotgun (WGS) entry which is preliminary data.</text>
</comment>
<dbReference type="Gene3D" id="3.30.750.24">
    <property type="entry name" value="STAS domain"/>
    <property type="match status" value="1"/>
</dbReference>
<dbReference type="Proteomes" id="UP001138997">
    <property type="component" value="Unassembled WGS sequence"/>
</dbReference>
<dbReference type="InterPro" id="IPR002645">
    <property type="entry name" value="STAS_dom"/>
</dbReference>
<dbReference type="PROSITE" id="PS50801">
    <property type="entry name" value="STAS"/>
    <property type="match status" value="1"/>
</dbReference>
<dbReference type="Pfam" id="PF01740">
    <property type="entry name" value="STAS"/>
    <property type="match status" value="1"/>
</dbReference>
<dbReference type="InterPro" id="IPR003658">
    <property type="entry name" value="Anti-sigma_ant"/>
</dbReference>
<dbReference type="RefSeq" id="WP_231440386.1">
    <property type="nucleotide sequence ID" value="NZ_JAJOMB010000004.1"/>
</dbReference>
<proteinExistence type="inferred from homology"/>
<name>A0A9X1NDS7_9ACTN</name>
<accession>A0A9X1NDS7</accession>
<dbReference type="CDD" id="cd07043">
    <property type="entry name" value="STAS_anti-anti-sigma_factors"/>
    <property type="match status" value="1"/>
</dbReference>
<protein>
    <recommendedName>
        <fullName evidence="2">Anti-sigma factor antagonist</fullName>
    </recommendedName>
</protein>
<organism evidence="4 5">
    <name type="scientific">Kineosporia babensis</name>
    <dbReference type="NCBI Taxonomy" id="499548"/>
    <lineage>
        <taxon>Bacteria</taxon>
        <taxon>Bacillati</taxon>
        <taxon>Actinomycetota</taxon>
        <taxon>Actinomycetes</taxon>
        <taxon>Kineosporiales</taxon>
        <taxon>Kineosporiaceae</taxon>
        <taxon>Kineosporia</taxon>
    </lineage>
</organism>
<evidence type="ECO:0000256" key="2">
    <source>
        <dbReference type="RuleBase" id="RU003749"/>
    </source>
</evidence>
<reference evidence="4" key="1">
    <citation type="submission" date="2021-11" db="EMBL/GenBank/DDBJ databases">
        <title>Streptomyces corallinus and Kineosporia corallina sp. nov., two new coral-derived marine actinobacteria.</title>
        <authorList>
            <person name="Buangrab K."/>
            <person name="Sutthacheep M."/>
            <person name="Yeemin T."/>
            <person name="Harunari E."/>
            <person name="Igarashi Y."/>
            <person name="Sripreechasak P."/>
            <person name="Kanchanasin P."/>
            <person name="Tanasupawat S."/>
            <person name="Phongsopitanun W."/>
        </authorList>
    </citation>
    <scope>NUCLEOTIDE SEQUENCE</scope>
    <source>
        <strain evidence="4">JCM 31032</strain>
    </source>
</reference>
<comment type="similarity">
    <text evidence="1 2">Belongs to the anti-sigma-factor antagonist family.</text>
</comment>
<dbReference type="PANTHER" id="PTHR33495">
    <property type="entry name" value="ANTI-SIGMA FACTOR ANTAGONIST TM_1081-RELATED-RELATED"/>
    <property type="match status" value="1"/>
</dbReference>
<evidence type="ECO:0000256" key="1">
    <source>
        <dbReference type="ARBA" id="ARBA00009013"/>
    </source>
</evidence>